<dbReference type="AlphaFoldDB" id="A0A0A1V460"/>
<organism evidence="1 2">
    <name type="scientific">Metarhizium robertsii</name>
    <dbReference type="NCBI Taxonomy" id="568076"/>
    <lineage>
        <taxon>Eukaryota</taxon>
        <taxon>Fungi</taxon>
        <taxon>Dikarya</taxon>
        <taxon>Ascomycota</taxon>
        <taxon>Pezizomycotina</taxon>
        <taxon>Sordariomycetes</taxon>
        <taxon>Hypocreomycetidae</taxon>
        <taxon>Hypocreales</taxon>
        <taxon>Clavicipitaceae</taxon>
        <taxon>Metarhizium</taxon>
    </lineage>
</organism>
<dbReference type="EMBL" id="JELW01000002">
    <property type="protein sequence ID" value="EXV05017.1"/>
    <property type="molecule type" value="Genomic_DNA"/>
</dbReference>
<proteinExistence type="predicted"/>
<dbReference type="Proteomes" id="UP000030151">
    <property type="component" value="Unassembled WGS sequence"/>
</dbReference>
<reference evidence="1 2" key="1">
    <citation type="submission" date="2014-02" db="EMBL/GenBank/DDBJ databases">
        <title>The genome sequence of the entomopathogenic fungus Metarhizium robertsii ARSEF 2575.</title>
        <authorList>
            <person name="Giuliano Garisto Donzelli B."/>
            <person name="Roe B.A."/>
            <person name="Macmil S.L."/>
            <person name="Krasnoff S.B."/>
            <person name="Gibson D.M."/>
        </authorList>
    </citation>
    <scope>NUCLEOTIDE SEQUENCE [LARGE SCALE GENOMIC DNA]</scope>
    <source>
        <strain evidence="1 2">ARSEF 2575</strain>
    </source>
</reference>
<evidence type="ECO:0000313" key="2">
    <source>
        <dbReference type="Proteomes" id="UP000030151"/>
    </source>
</evidence>
<dbReference type="OrthoDB" id="3204049at2759"/>
<dbReference type="HOGENOM" id="CLU_051533_0_0_1"/>
<comment type="caution">
    <text evidence="1">The sequence shown here is derived from an EMBL/GenBank/DDBJ whole genome shotgun (WGS) entry which is preliminary data.</text>
</comment>
<gene>
    <name evidence="1" type="ORF">X797_002704</name>
</gene>
<dbReference type="eggNOG" id="ENOG502SHMS">
    <property type="taxonomic scope" value="Eukaryota"/>
</dbReference>
<accession>A0A0A1V460</accession>
<sequence>MAHQAHNIPWQALTSHLKPVFRKYDGADGDKTSNFYVSYKPQQGRQLTYFATAFAQNVEQHTECERRKYQDTYTAPARHDLILTDAVAKKLAPTVLRLRQRSLADSDGRDRYTDQPFDQSMSNDATRLFCRHGDGQPGFGCGCVIPYCERQAAAFLREYVPNPCFQFFQHNAEAFYNLEILKLLLLYGEMDPILRICAHPEVDYENWHHVGPCYDEVNDIHRLSQNSASLVYDGGGEKGKTLTKAVPRFYCFPEVWEPASGRTARQDYRNTYMYQRVMASCTSFRATSEVPALPHRQFFGVSNDETYRKRRGDVSWERCKPGHGILPWKEFLAEERLTPDPVVESFAINYACKVLMDKGLPAELISSILDYVDHATQNRLEKPLDPFHPVNGHQLRRYLAYCWQLIIRCSMLAHALGMNLDWKAIVSERLVELVSRGDGKWCTYRIDSEGDYWGFV</sequence>
<evidence type="ECO:0000313" key="1">
    <source>
        <dbReference type="EMBL" id="EXV05017.1"/>
    </source>
</evidence>
<name>A0A0A1V460_9HYPO</name>
<protein>
    <submittedName>
        <fullName evidence="1">Uncharacterized protein</fullName>
    </submittedName>
</protein>